<evidence type="ECO:0000313" key="2">
    <source>
        <dbReference type="Proteomes" id="UP001177260"/>
    </source>
</evidence>
<keyword evidence="2" id="KW-1185">Reference proteome</keyword>
<protein>
    <submittedName>
        <fullName evidence="1">Nonribosomal Peptide Synthase (NRPS)</fullName>
    </submittedName>
</protein>
<evidence type="ECO:0000313" key="1">
    <source>
        <dbReference type="EMBL" id="KAK1144635.1"/>
    </source>
</evidence>
<reference evidence="1 2" key="1">
    <citation type="journal article" date="2023" name="ACS Omega">
        <title>Identification of the Neoaspergillic Acid Biosynthesis Gene Cluster by Establishing an In Vitro CRISPR-Ribonucleoprotein Genetic System in Aspergillus melleus.</title>
        <authorList>
            <person name="Yuan B."/>
            <person name="Grau M.F."/>
            <person name="Murata R.M."/>
            <person name="Torok T."/>
            <person name="Venkateswaran K."/>
            <person name="Stajich J.E."/>
            <person name="Wang C.C.C."/>
        </authorList>
    </citation>
    <scope>NUCLEOTIDE SEQUENCE [LARGE SCALE GENOMIC DNA]</scope>
    <source>
        <strain evidence="1 2">IMV 1140</strain>
    </source>
</reference>
<proteinExistence type="predicted"/>
<name>A0ACC3B3A6_9EURO</name>
<comment type="caution">
    <text evidence="1">The sequence shown here is derived from an EMBL/GenBank/DDBJ whole genome shotgun (WGS) entry which is preliminary data.</text>
</comment>
<accession>A0ACC3B3A6</accession>
<gene>
    <name evidence="1" type="ORF">N8T08_004938</name>
</gene>
<organism evidence="1 2">
    <name type="scientific">Aspergillus melleus</name>
    <dbReference type="NCBI Taxonomy" id="138277"/>
    <lineage>
        <taxon>Eukaryota</taxon>
        <taxon>Fungi</taxon>
        <taxon>Dikarya</taxon>
        <taxon>Ascomycota</taxon>
        <taxon>Pezizomycotina</taxon>
        <taxon>Eurotiomycetes</taxon>
        <taxon>Eurotiomycetidae</taxon>
        <taxon>Eurotiales</taxon>
        <taxon>Aspergillaceae</taxon>
        <taxon>Aspergillus</taxon>
        <taxon>Aspergillus subgen. Circumdati</taxon>
    </lineage>
</organism>
<sequence>MSYPTDPAFVIFTSGSTGTPKGIVLEHRSIATAECTFAVAVGKIPETGWLPGTIGPMVNGAGWVTTPSNPDKLAAWGAIGELLIEGPILSREYIADPEKTAASFVHNPPWISHFRGPGETRLYCTGDLVQYTDDGLIKYVGRKDRQVKLNGQRIELEEIESHLRTCLPPHAEVIVELFVPRLASTRSQQLCALIPSPNVAFHDLSQKAKQQLSLSLPRYMVPETYIPLNFVPFTGTGKTNRLSVKKISAGDNFLHIGGDSVLAMRLTAIARRRGLRLTVPTIFSHPVLSDMAFHTTKADPDLQTYFQQPFSLLKESTEDIFGAVEHQCSIEKGSIEDAYPCTPLQEGLVSLSIRTPGAYLAHFNYKLAKNFGIAGFRKAWQEVSNANPILRTRIMQAGSLFQVVLREELSWISIGDVDNYVSDLSNKEMHLGEPLLQLAATEPTPDGAREFVLAIHHVLYDGWSLPIILDQVKQAYEGYSVPTSLFSRFIDYVARSDVEQTREYWRTQLQGSNRATFPSLPSADYKPFTDMTVRKSVRLKPLPGLTNATILQLAWALLISQYSDSTDVVFGLTLSGRNASLDGIESVTGPAITTVPLRFQFQSEESVLQVLLRLQEQIVAMASFEQFGIQNIRRLGGDAEAACHFQNLLLIQPSVAKSADEFWIPVERATNSGYFSTYALEVTCDLSDTEATISFDFDQRVLWLQQAEWVLSQFVHLVQTIQNDPGASISDAKSLDPSAHTEIMNWNGVLPEAVERCVHEGIKRQCLESPDKLAVCAWDGDFTYKELDRLSLKLAVNLQAQGVGPEAFVPIMAEKTRWVSIAILGVVKAGGAFVLIDPSVPFQRLQTMFQDVSARTVVSSVACADVARQLAPTIVTVSQDILHEDRIASTLVEKVTPRNALYVIFTSGSTGKPKGIVTEHAAFYTSGRAQQKALYLNSNTRALQFASHMFDVSVADYLWTFLAGDCVCVASQGSLRNDLPGVMRDFGINRADLTPSVARMLSPDEIPTLETILLGGESLSQHDVQTWAGKVQLVNGYGPSECSVSCVLADVNPDSDPSNIGKTYGILSWIVDKDDHNKLVPIGAVGELVLEGHPLARGYLNEPDKTAAAFIESSPSWLQGLRPSSRLFKTGDLVQYNTGGTLRYIGRKDTQVNIRGQRVELGEIEHQIMQTSPTVQDVVVELIEPTQRARPVLAAFIFNKARAASECEEDHRSALFLSSDVAHLERSQEAMLMLQKRLPSYMVPAVFIPLLYMPISSSGKADRRLLREQAAALSRGEIEAYTAGHVAKRPPRTLAEQSIQTVMAEVIHIGVSDVGLDDDFFRLGGDSIIAIRFVARARMSGFTFKVTDVFKSPKLSDLALLVEESRVTHEDSDITLSQYLGFSRKEDLVQTLISETDFSFPPGEIMDVLPVSQSAERFLLQPPEYWALNLEGPVDQGQLQSTCTALVERHAILRTIFISRGPTLLQVVLSGINSRMHDYGTTPSLPEFVEKYRQHDDISVPTLNNPVTRFAFAKDPHGKMVFIMRLSHAQFDGYCLHVLWKDLKQLYEGISLPPPTEYSAHMKQWISSQTENAFTFWNNTLEGSTVSRIDNTIFNGRSDSHQTETQFITSTQRSYPEQPPHEVTTATVVKAAWSFLLSQLLNTEDVVFAQTSNGRSNASPSTQDVVGPCLNFIPVRAKLQPSWTALDLMQILQHQHQESLEYELLDFRQIVERSTSWPNGTTHQSNLVHQNIEPDLPFAFGDAQAQVTCSYEWPRPPDDILIESRPVEDGGLQITLDTLSGILDQQNADWVVDRLCRIISLFSVSAEESLERLESMLLAN</sequence>
<dbReference type="Proteomes" id="UP001177260">
    <property type="component" value="Unassembled WGS sequence"/>
</dbReference>
<dbReference type="EMBL" id="JAOPJF010000029">
    <property type="protein sequence ID" value="KAK1144635.1"/>
    <property type="molecule type" value="Genomic_DNA"/>
</dbReference>